<accession>A0A4R5L217</accession>
<gene>
    <name evidence="1" type="ORF">E1N52_41630</name>
</gene>
<proteinExistence type="predicted"/>
<evidence type="ECO:0000313" key="1">
    <source>
        <dbReference type="EMBL" id="TDG02093.1"/>
    </source>
</evidence>
<dbReference type="RefSeq" id="WP_133190767.1">
    <property type="nucleotide sequence ID" value="NZ_SMOD01000079.1"/>
</dbReference>
<dbReference type="AlphaFoldDB" id="A0A4R5L217"/>
<comment type="caution">
    <text evidence="1">The sequence shown here is derived from an EMBL/GenBank/DDBJ whole genome shotgun (WGS) entry which is preliminary data.</text>
</comment>
<evidence type="ECO:0000313" key="2">
    <source>
        <dbReference type="Proteomes" id="UP000295606"/>
    </source>
</evidence>
<dbReference type="EMBL" id="SMOD01000079">
    <property type="protein sequence ID" value="TDG02093.1"/>
    <property type="molecule type" value="Genomic_DNA"/>
</dbReference>
<protein>
    <submittedName>
        <fullName evidence="1">Uncharacterized protein</fullName>
    </submittedName>
</protein>
<dbReference type="Proteomes" id="UP000295606">
    <property type="component" value="Unassembled WGS sequence"/>
</dbReference>
<organism evidence="1 2">
    <name type="scientific">Paraburkholderia guartelaensis</name>
    <dbReference type="NCBI Taxonomy" id="2546446"/>
    <lineage>
        <taxon>Bacteria</taxon>
        <taxon>Pseudomonadati</taxon>
        <taxon>Pseudomonadota</taxon>
        <taxon>Betaproteobacteria</taxon>
        <taxon>Burkholderiales</taxon>
        <taxon>Burkholderiaceae</taxon>
        <taxon>Paraburkholderia</taxon>
    </lineage>
</organism>
<name>A0A4R5L217_9BURK</name>
<reference evidence="1 2" key="1">
    <citation type="submission" date="2019-03" db="EMBL/GenBank/DDBJ databases">
        <title>Paraburkholderia sp. isolated from native Mimosa gymnas in Guartela State Park, Brazil.</title>
        <authorList>
            <person name="Paulitsch F."/>
            <person name="Hungria M."/>
            <person name="Delamuta J.R.M."/>
            <person name="Ribeiro R.A."/>
            <person name="Dall'Agnol R."/>
            <person name="Silva J.S.B."/>
        </authorList>
    </citation>
    <scope>NUCLEOTIDE SEQUENCE [LARGE SCALE GENOMIC DNA]</scope>
    <source>
        <strain evidence="1 2">CNPSo 3008</strain>
    </source>
</reference>
<sequence>MNAPADDALTPEQVAKYRAELAAMGWPPEVPGAPEQMHHAMHFVLQEGVRLLAERDAQEAGK</sequence>